<reference evidence="10 11" key="1">
    <citation type="submission" date="2024-05" db="EMBL/GenBank/DDBJ databases">
        <authorList>
            <consortium name="Candidatus Magnetaquicoccaceae bacterium FCR-1 genome sequencing consortium"/>
            <person name="Shimoshige H."/>
            <person name="Shimamura S."/>
            <person name="Taoka A."/>
            <person name="Kobayashi H."/>
            <person name="Maekawa T."/>
        </authorList>
    </citation>
    <scope>NUCLEOTIDE SEQUENCE [LARGE SCALE GENOMIC DNA]</scope>
    <source>
        <strain evidence="10 11">FCR-1</strain>
    </source>
</reference>
<dbReference type="Gene3D" id="2.40.50.140">
    <property type="entry name" value="Nucleic acid-binding proteins"/>
    <property type="match status" value="5"/>
</dbReference>
<keyword evidence="2" id="KW-0677">Repeat</keyword>
<proteinExistence type="inferred from homology"/>
<evidence type="ECO:0000256" key="3">
    <source>
        <dbReference type="ARBA" id="ARBA00022884"/>
    </source>
</evidence>
<dbReference type="NCBIfam" id="NF004954">
    <property type="entry name" value="PRK06299.1-4"/>
    <property type="match status" value="1"/>
</dbReference>
<dbReference type="EMBL" id="BAAFGK010000001">
    <property type="protein sequence ID" value="GAB0055979.1"/>
    <property type="molecule type" value="Genomic_DNA"/>
</dbReference>
<dbReference type="GO" id="GO:0032259">
    <property type="term" value="P:methylation"/>
    <property type="evidence" value="ECO:0007669"/>
    <property type="project" value="UniProtKB-KW"/>
</dbReference>
<feature type="domain" description="S1 motif" evidence="9">
    <location>
        <begin position="204"/>
        <end position="272"/>
    </location>
</feature>
<dbReference type="PROSITE" id="PS50126">
    <property type="entry name" value="S1"/>
    <property type="match status" value="6"/>
</dbReference>
<dbReference type="InterPro" id="IPR050437">
    <property type="entry name" value="Ribos_protein_bS1-like"/>
</dbReference>
<dbReference type="PRINTS" id="PR00681">
    <property type="entry name" value="RIBOSOMALS1"/>
</dbReference>
<dbReference type="NCBIfam" id="NF004952">
    <property type="entry name" value="PRK06299.1-2"/>
    <property type="match status" value="1"/>
</dbReference>
<dbReference type="NCBIfam" id="TIGR00717">
    <property type="entry name" value="rpsA"/>
    <property type="match status" value="1"/>
</dbReference>
<dbReference type="GO" id="GO:0008168">
    <property type="term" value="F:methyltransferase activity"/>
    <property type="evidence" value="ECO:0007669"/>
    <property type="project" value="UniProtKB-KW"/>
</dbReference>
<evidence type="ECO:0000256" key="8">
    <source>
        <dbReference type="SAM" id="MobiDB-lite"/>
    </source>
</evidence>
<feature type="domain" description="S1 motif" evidence="9">
    <location>
        <begin position="376"/>
        <end position="447"/>
    </location>
</feature>
<dbReference type="SMART" id="SM00316">
    <property type="entry name" value="S1"/>
    <property type="match status" value="6"/>
</dbReference>
<comment type="caution">
    <text evidence="10">The sequence shown here is derived from an EMBL/GenBank/DDBJ whole genome shotgun (WGS) entry which is preliminary data.</text>
</comment>
<dbReference type="PANTHER" id="PTHR10724:SF7">
    <property type="entry name" value="SMALL RIBOSOMAL SUBUNIT PROTEIN BS1C"/>
    <property type="match status" value="1"/>
</dbReference>
<dbReference type="SUPFAM" id="SSF50249">
    <property type="entry name" value="Nucleic acid-binding proteins"/>
    <property type="match status" value="6"/>
</dbReference>
<name>A0ABQ0C533_9PROT</name>
<keyword evidence="10" id="KW-0489">Methyltransferase</keyword>
<evidence type="ECO:0000259" key="9">
    <source>
        <dbReference type="PROSITE" id="PS50126"/>
    </source>
</evidence>
<dbReference type="InterPro" id="IPR035104">
    <property type="entry name" value="Ribosomal_protein_S1-like"/>
</dbReference>
<dbReference type="Pfam" id="PF00575">
    <property type="entry name" value="S1"/>
    <property type="match status" value="6"/>
</dbReference>
<evidence type="ECO:0000256" key="5">
    <source>
        <dbReference type="ARBA" id="ARBA00023274"/>
    </source>
</evidence>
<dbReference type="InterPro" id="IPR003029">
    <property type="entry name" value="S1_domain"/>
</dbReference>
<feature type="domain" description="S1 motif" evidence="9">
    <location>
        <begin position="33"/>
        <end position="99"/>
    </location>
</feature>
<protein>
    <recommendedName>
        <fullName evidence="6">Small ribosomal subunit protein bS1</fullName>
    </recommendedName>
    <alternativeName>
        <fullName evidence="7">30S ribosomal protein S1</fullName>
    </alternativeName>
</protein>
<feature type="domain" description="S1 motif" evidence="9">
    <location>
        <begin position="464"/>
        <end position="531"/>
    </location>
</feature>
<dbReference type="Proteomes" id="UP001628193">
    <property type="component" value="Unassembled WGS sequence"/>
</dbReference>
<evidence type="ECO:0000313" key="10">
    <source>
        <dbReference type="EMBL" id="GAB0055979.1"/>
    </source>
</evidence>
<sequence length="571" mass="62973">MSSQSTNLDFEFEDEDFGALLEESFGKGVGKEGQVITGTIIQREGEEFVIDVGLKSEGRLNVKEFLNADGTLTLAVGDKVDVFVERCEDQNGQAVLSREKAKREEAWVNLEKAFNDSAVVRGRIMGKVKGGYTVDINSLAAFLPGSQVDVRPVHDISRLQDEEQPFEILKMDRRRGNIVVSRRSVIEKQRESARTALLETLHEGMILDGVVKNITDYGAFVDLGGLDGLLHITDMSWKRVKHPSSVVTVGDTVGVQVIKFNSETQRISLGIKQLQTDPWEGIGAKYPAGARFRGVVTNITDYGAFVELEAGVEGLAHVSELAWTKKNLHPSKVLNVGQEVEVMVLDVDAERRRISLGVKQCLENPWQTFAERYPVGTTVRGEIKNITEFGLFVGLDGDIDGLVHLSDVTWDPNPPEDLLKSYQRGQEVEAVVLSLDPDKERISLGLKQATPDAWTLWADAHNKGDSVTGSVKEVSQAGVVVQLGEEIEGFLRKSEYSRDDRDGAEFKVGGDVTAQVIQVDRQKRKVMLSIKSMEISQERQSIKEYASDPGSATSSLGELLSQALEKQQSGR</sequence>
<keyword evidence="11" id="KW-1185">Reference proteome</keyword>
<keyword evidence="4 10" id="KW-0689">Ribosomal protein</keyword>
<evidence type="ECO:0000256" key="7">
    <source>
        <dbReference type="ARBA" id="ARBA00035517"/>
    </source>
</evidence>
<accession>A0ABQ0C533</accession>
<evidence type="ECO:0000256" key="2">
    <source>
        <dbReference type="ARBA" id="ARBA00022737"/>
    </source>
</evidence>
<keyword evidence="10" id="KW-0808">Transferase</keyword>
<dbReference type="InterPro" id="IPR012340">
    <property type="entry name" value="NA-bd_OB-fold"/>
</dbReference>
<feature type="region of interest" description="Disordered" evidence="8">
    <location>
        <begin position="539"/>
        <end position="571"/>
    </location>
</feature>
<keyword evidence="3" id="KW-0694">RNA-binding</keyword>
<evidence type="ECO:0000256" key="6">
    <source>
        <dbReference type="ARBA" id="ARBA00035293"/>
    </source>
</evidence>
<organism evidence="10 11">
    <name type="scientific">Candidatus Magnetaquiglobus chichijimensis</name>
    <dbReference type="NCBI Taxonomy" id="3141448"/>
    <lineage>
        <taxon>Bacteria</taxon>
        <taxon>Pseudomonadati</taxon>
        <taxon>Pseudomonadota</taxon>
        <taxon>Magnetococcia</taxon>
        <taxon>Magnetococcales</taxon>
        <taxon>Candidatus Magnetaquicoccaceae</taxon>
        <taxon>Candidatus Magnetaquiglobus</taxon>
    </lineage>
</organism>
<dbReference type="GO" id="GO:0005840">
    <property type="term" value="C:ribosome"/>
    <property type="evidence" value="ECO:0007669"/>
    <property type="project" value="UniProtKB-KW"/>
</dbReference>
<evidence type="ECO:0000313" key="11">
    <source>
        <dbReference type="Proteomes" id="UP001628193"/>
    </source>
</evidence>
<evidence type="ECO:0000256" key="4">
    <source>
        <dbReference type="ARBA" id="ARBA00022980"/>
    </source>
</evidence>
<feature type="domain" description="S1 motif" evidence="9">
    <location>
        <begin position="117"/>
        <end position="183"/>
    </location>
</feature>
<gene>
    <name evidence="10" type="primary">rpsA</name>
    <name evidence="10" type="ORF">SIID45300_00278</name>
</gene>
<dbReference type="CDD" id="cd04465">
    <property type="entry name" value="S1_RPS1_repeat_ec2_hs2"/>
    <property type="match status" value="1"/>
</dbReference>
<dbReference type="CDD" id="cd05688">
    <property type="entry name" value="S1_RPS1_repeat_ec3"/>
    <property type="match status" value="1"/>
</dbReference>
<feature type="domain" description="S1 motif" evidence="9">
    <location>
        <begin position="289"/>
        <end position="359"/>
    </location>
</feature>
<comment type="similarity">
    <text evidence="1">Belongs to the bacterial ribosomal protein bS1 family.</text>
</comment>
<dbReference type="RefSeq" id="WP_420903689.1">
    <property type="nucleotide sequence ID" value="NZ_BAAFGK010000001.1"/>
</dbReference>
<keyword evidence="5" id="KW-0687">Ribonucleoprotein</keyword>
<dbReference type="CDD" id="cd05687">
    <property type="entry name" value="S1_RPS1_repeat_ec1_hs1"/>
    <property type="match status" value="1"/>
</dbReference>
<dbReference type="InterPro" id="IPR000110">
    <property type="entry name" value="Ribosomal_bS1"/>
</dbReference>
<evidence type="ECO:0000256" key="1">
    <source>
        <dbReference type="ARBA" id="ARBA00006767"/>
    </source>
</evidence>
<dbReference type="PANTHER" id="PTHR10724">
    <property type="entry name" value="30S RIBOSOMAL PROTEIN S1"/>
    <property type="match status" value="1"/>
</dbReference>
<reference evidence="10 11" key="2">
    <citation type="submission" date="2024-09" db="EMBL/GenBank/DDBJ databases">
        <title>Draft genome sequence of Candidatus Magnetaquicoccaceae bacterium FCR-1.</title>
        <authorList>
            <person name="Shimoshige H."/>
            <person name="Shimamura S."/>
            <person name="Taoka A."/>
            <person name="Kobayashi H."/>
            <person name="Maekawa T."/>
        </authorList>
    </citation>
    <scope>NUCLEOTIDE SEQUENCE [LARGE SCALE GENOMIC DNA]</scope>
    <source>
        <strain evidence="10 11">FCR-1</strain>
    </source>
</reference>